<protein>
    <submittedName>
        <fullName evidence="1">Uncharacterized protein</fullName>
    </submittedName>
</protein>
<gene>
    <name evidence="1" type="ORF">S03H2_37757</name>
</gene>
<comment type="caution">
    <text evidence="1">The sequence shown here is derived from an EMBL/GenBank/DDBJ whole genome shotgun (WGS) entry which is preliminary data.</text>
</comment>
<accession>X1HAV2</accession>
<proteinExistence type="predicted"/>
<feature type="non-terminal residue" evidence="1">
    <location>
        <position position="278"/>
    </location>
</feature>
<sequence length="278" mass="33253">EYKHEYFADLFVTMTPFRTQEGIPLALNPNFAWQDWSRLSLRDLASSINPMLKIPIELLFKEEIFFNKPIREGEYVKAPRALQWAKKLPKDIYENFGFKISKDNELYMTEQAEYLWRQMPIFYNLGRLYPVEQKPKTPYDWLSILIGIKFFPYEEEKQKQYYYQRFINSVDEKIGQERDLGYQRLGADQIERAFKQIYADYLKTQYPKYAVAQSIREKTKYGGKTKEIQLMIDLMEKPYEDEMAKIKDKSLPELTTMLKDLGIYPTKEEVNIVVNRLS</sequence>
<feature type="non-terminal residue" evidence="1">
    <location>
        <position position="1"/>
    </location>
</feature>
<dbReference type="EMBL" id="BARU01023251">
    <property type="protein sequence ID" value="GAH50959.1"/>
    <property type="molecule type" value="Genomic_DNA"/>
</dbReference>
<evidence type="ECO:0000313" key="1">
    <source>
        <dbReference type="EMBL" id="GAH50959.1"/>
    </source>
</evidence>
<reference evidence="1" key="1">
    <citation type="journal article" date="2014" name="Front. Microbiol.">
        <title>High frequency of phylogenetically diverse reductive dehalogenase-homologous genes in deep subseafloor sedimentary metagenomes.</title>
        <authorList>
            <person name="Kawai M."/>
            <person name="Futagami T."/>
            <person name="Toyoda A."/>
            <person name="Takaki Y."/>
            <person name="Nishi S."/>
            <person name="Hori S."/>
            <person name="Arai W."/>
            <person name="Tsubouchi T."/>
            <person name="Morono Y."/>
            <person name="Uchiyama I."/>
            <person name="Ito T."/>
            <person name="Fujiyama A."/>
            <person name="Inagaki F."/>
            <person name="Takami H."/>
        </authorList>
    </citation>
    <scope>NUCLEOTIDE SEQUENCE</scope>
    <source>
        <strain evidence="1">Expedition CK06-06</strain>
    </source>
</reference>
<dbReference type="AlphaFoldDB" id="X1HAV2"/>
<organism evidence="1">
    <name type="scientific">marine sediment metagenome</name>
    <dbReference type="NCBI Taxonomy" id="412755"/>
    <lineage>
        <taxon>unclassified sequences</taxon>
        <taxon>metagenomes</taxon>
        <taxon>ecological metagenomes</taxon>
    </lineage>
</organism>
<name>X1HAV2_9ZZZZ</name>